<dbReference type="Gene3D" id="3.30.420.10">
    <property type="entry name" value="Ribonuclease H-like superfamily/Ribonuclease H"/>
    <property type="match status" value="1"/>
</dbReference>
<evidence type="ECO:0000256" key="8">
    <source>
        <dbReference type="ARBA" id="ARBA00022801"/>
    </source>
</evidence>
<sequence length="2172" mass="247191">MEYCMQFEMVSTLLRGTDRTMLKGIFLNGLKEEIRAELKLYDNDSISDLMDRSLLLEEKNMAMRSGGFSGFVKVSGELSRGKSMISMGEKGGKSKPEPPGERKLLEGRRLTRGITGKEEHVCKLQHYELVLVEGQEEGKPKETEEDGGPAETEEPILELENKNLVTKTPEYTVEMGIGQKEKNKGICKAVQIEMQGIRIEQDFFILNLGGTEVVLELDWLASLGDIKANFKNFTLLWEERECKQILKGDPSLCRQQASWKTMIKTLHSTNEGYYLAYQYVGNAETQQQNQLVSTPVSCALEETLVEFGDVFQEPRGLPPKRDHDHAILLQEGGQIPNIRPYRYPYYQKNEIEKIVGEMLQAGVIRPSHSQFRWRFCVDYRALNKLIVPDKFSIPVIDELLDELGGAVIFTKLDLKSGYHQIRKKDDDISKTAFRTHEGHYEFLVMPFGLTNAPATFQALMNKVLKPYLRKFVIVFFDDILIYSKSEKEHEEHLRAVLQVLRDHNLFANRKKCHFGQRSLEYLGHIISEQGVAIDRCKIKDMLTWPAPKDVKVEERSVSMGSDAQKAFEQLKAAMSTTPVLAVPNFEKPFVVETDASSKGNWCSIDARGKASGVHDKSVYEKALMAMVLAIQKWRPYLLGRHFEVHMDQRSLKYLAEQRLMGEEQQKWVSKLLGFDFEIKYKSGRENTTADALSRQQLWALTTFQFYEWDEVYHEVQMDEKLREIIQELLRDPNAHKGYKFLHGRLYYRGRIVIPKGSSKIPLILKEFHDTAGGGHSRYFRTYKRIARFLYWEGMKKQIQEYVQQCEICQRNKYQALTPSGLLQPLPILTQVWSDVSMDFIAGLRKAGGKDTILVVDVAEIFLKEVVQLHGFPSSIVTDRDRVFISSFWTELFKLVGTKLRFSSAYHPQTDGQTEVVNRCVETYPSWAEFWYNTNYHESTYTTPFKALYGRDPPPIIKGDIRLTTVEEVSKMTTDRDAMLEELKGQLAKAQNRMKQQADKHRRDVEYNVGDQKLSPRYYGPYEIVEKISKVAYKLALPAESLIHPIFHVSLLKKGLELNVQAAEALAIRQNQQGIREVLIKWHQLPECENSWESLIELQENFPGSHLEDKTGNPVWKESAPLGLKDILGELPKREASLFRSQFAEGLTGSLASCVKGTLSLGCSHTHLSGTIVWRRPSLATVRRRLSPSTAGHRLPSLAAGCRHSSYDSSSSEVASGRHYDHLERDGSHVPIEKADKWKQADFQLLEPKLLISLRAFKTCHSFWKKAQSIYANDIQHLYDTANKLASLKMADHDMVSFMVEAQSVVEELRMLLEVDPLEDIKKKLDKFYMVLLLCALHPDFDHLRDHLLISHKEAHELVEPSVMVATRVRGGRGTRGGGQGGRGRPQCTYCKRMGHTQENCYSLHGFPSKTANISKTETYTQKIETFTSKFTKDEYQEYLRLKSNSLAQPSQSPVLQQPAFLNSWKVIDSDKLEKNMKLADYTILDLVQGCPVLLFLILKCYMIDLTPYFSPSVQDVSVLQQVLPIPMAKSNSSTVSVIPSLDHHPPAPVSPHTEIIPHMAPMDSPPPQDCGESPTSDSSPSSPPPTPPGENDSAGPIALRKGTRSTRNPHPIYNFLSYHRLSPSYFSLLTLVSSVVIPKNALDHSNTWELVPLPLANKALKLALMVKFIGSKPGLLLKVTLRFVVLIIMTTIRLFFAMTAIRHWLLHQLNIKNAFLHGDPEEEGESGMVCKLHRSLYGLKQSPHAWFGKFSSIVQQFGLKRSEADHSNFDCHSSLGKCVYLIVYVDDIVITGNDVGISQLKEYLCRHYQTKDLGSLKYFLGIEVAQSKDGVVITERKYAFDILQKIGMIDYRSVDSPMDPNQKLRTEEGELFSDPERCRRLAPCVNHWNALIRILRYVKTAPGKGLLYEDKGSIQVFGYCDADWAGSPIDRRSTTRYCVFLGGNIISWKSKKQNVVARSTADAEYRAMASLTCELIWVKQFLQELKFCDIYTMKMYCDNQAALHIASNPMFYERTKHIEIDCYFVREKLLTKEICTEFIGSNDQFVDVLTKSLRGGIDRTPELALDLTWSLLSFGFLLPWTLANPSQCHIVLPLLTICAVWPCIAVAQGCRHPSSPLVAIVLVVYFMDLPMLLYCYGGCLEILLTIWASGPWKMMFEFRDSATDHMGLKDSF</sequence>
<dbReference type="InterPro" id="IPR001584">
    <property type="entry name" value="Integrase_cat-core"/>
</dbReference>
<keyword evidence="4" id="KW-0540">Nuclease</keyword>
<keyword evidence="7" id="KW-0255">Endonuclease</keyword>
<dbReference type="GO" id="GO:0015074">
    <property type="term" value="P:DNA integration"/>
    <property type="evidence" value="ECO:0007669"/>
    <property type="project" value="UniProtKB-KW"/>
</dbReference>
<dbReference type="SUPFAM" id="SSF54160">
    <property type="entry name" value="Chromo domain-like"/>
    <property type="match status" value="1"/>
</dbReference>
<evidence type="ECO:0000256" key="15">
    <source>
        <dbReference type="ARBA" id="ARBA00023268"/>
    </source>
</evidence>
<dbReference type="Gene3D" id="3.10.10.10">
    <property type="entry name" value="HIV Type 1 Reverse Transcriptase, subunit A, domain 1"/>
    <property type="match status" value="1"/>
</dbReference>
<dbReference type="FunFam" id="3.10.10.10:FF:000007">
    <property type="entry name" value="Retrovirus-related Pol polyprotein from transposon 17.6-like Protein"/>
    <property type="match status" value="1"/>
</dbReference>
<keyword evidence="9" id="KW-0460">Magnesium</keyword>
<evidence type="ECO:0000256" key="6">
    <source>
        <dbReference type="ARBA" id="ARBA00022750"/>
    </source>
</evidence>
<evidence type="ECO:0000256" key="11">
    <source>
        <dbReference type="ARBA" id="ARBA00022918"/>
    </source>
</evidence>
<evidence type="ECO:0000256" key="4">
    <source>
        <dbReference type="ARBA" id="ARBA00022722"/>
    </source>
</evidence>
<dbReference type="InterPro" id="IPR000477">
    <property type="entry name" value="RT_dom"/>
</dbReference>
<evidence type="ECO:0000256" key="10">
    <source>
        <dbReference type="ARBA" id="ARBA00022908"/>
    </source>
</evidence>
<gene>
    <name evidence="19" type="ORF">V8G54_020252</name>
</gene>
<dbReference type="InterPro" id="IPR050951">
    <property type="entry name" value="Retrovirus_Pol_polyprotein"/>
</dbReference>
<keyword evidence="10" id="KW-0229">DNA integration</keyword>
<keyword evidence="11" id="KW-0695">RNA-directed DNA polymerase</keyword>
<dbReference type="GO" id="GO:0003677">
    <property type="term" value="F:DNA binding"/>
    <property type="evidence" value="ECO:0007669"/>
    <property type="project" value="UniProtKB-KW"/>
</dbReference>
<evidence type="ECO:0000256" key="13">
    <source>
        <dbReference type="ARBA" id="ARBA00023125"/>
    </source>
</evidence>
<dbReference type="GO" id="GO:0008270">
    <property type="term" value="F:zinc ion binding"/>
    <property type="evidence" value="ECO:0007669"/>
    <property type="project" value="InterPro"/>
</dbReference>
<dbReference type="GO" id="GO:0006310">
    <property type="term" value="P:DNA recombination"/>
    <property type="evidence" value="ECO:0007669"/>
    <property type="project" value="UniProtKB-KW"/>
</dbReference>
<organism evidence="19 20">
    <name type="scientific">Vigna mungo</name>
    <name type="common">Black gram</name>
    <name type="synonym">Phaseolus mungo</name>
    <dbReference type="NCBI Taxonomy" id="3915"/>
    <lineage>
        <taxon>Eukaryota</taxon>
        <taxon>Viridiplantae</taxon>
        <taxon>Streptophyta</taxon>
        <taxon>Embryophyta</taxon>
        <taxon>Tracheophyta</taxon>
        <taxon>Spermatophyta</taxon>
        <taxon>Magnoliopsida</taxon>
        <taxon>eudicotyledons</taxon>
        <taxon>Gunneridae</taxon>
        <taxon>Pentapetalae</taxon>
        <taxon>rosids</taxon>
        <taxon>fabids</taxon>
        <taxon>Fabales</taxon>
        <taxon>Fabaceae</taxon>
        <taxon>Papilionoideae</taxon>
        <taxon>50 kb inversion clade</taxon>
        <taxon>NPAAA clade</taxon>
        <taxon>indigoferoid/millettioid clade</taxon>
        <taxon>Phaseoleae</taxon>
        <taxon>Vigna</taxon>
    </lineage>
</organism>
<feature type="region of interest" description="Disordered" evidence="16">
    <location>
        <begin position="134"/>
        <end position="153"/>
    </location>
</feature>
<evidence type="ECO:0000256" key="7">
    <source>
        <dbReference type="ARBA" id="ARBA00022759"/>
    </source>
</evidence>
<feature type="region of interest" description="Disordered" evidence="16">
    <location>
        <begin position="83"/>
        <end position="102"/>
    </location>
</feature>
<dbReference type="PROSITE" id="PS50994">
    <property type="entry name" value="INTEGRASE"/>
    <property type="match status" value="1"/>
</dbReference>
<dbReference type="EMBL" id="CP144695">
    <property type="protein sequence ID" value="WVZ06906.1"/>
    <property type="molecule type" value="Genomic_DNA"/>
</dbReference>
<dbReference type="InterPro" id="IPR016197">
    <property type="entry name" value="Chromo-like_dom_sf"/>
</dbReference>
<evidence type="ECO:0000313" key="19">
    <source>
        <dbReference type="EMBL" id="WVZ06906.1"/>
    </source>
</evidence>
<dbReference type="SUPFAM" id="SSF53098">
    <property type="entry name" value="Ribonuclease H-like"/>
    <property type="match status" value="1"/>
</dbReference>
<dbReference type="Pfam" id="PF17921">
    <property type="entry name" value="Integrase_H2C2"/>
    <property type="match status" value="1"/>
</dbReference>
<dbReference type="CDD" id="cd09272">
    <property type="entry name" value="RNase_HI_RT_Ty1"/>
    <property type="match status" value="1"/>
</dbReference>
<dbReference type="PANTHER" id="PTHR37984">
    <property type="entry name" value="PROTEIN CBG26694"/>
    <property type="match status" value="1"/>
</dbReference>
<dbReference type="InterPro" id="IPR056924">
    <property type="entry name" value="SH3_Tf2-1"/>
</dbReference>
<dbReference type="InterPro" id="IPR012337">
    <property type="entry name" value="RNaseH-like_sf"/>
</dbReference>
<dbReference type="Gene3D" id="1.10.340.70">
    <property type="match status" value="1"/>
</dbReference>
<protein>
    <recommendedName>
        <fullName evidence="21">Reverse transcriptase</fullName>
    </recommendedName>
</protein>
<dbReference type="Pfam" id="PF24626">
    <property type="entry name" value="SH3_Tf2-1"/>
    <property type="match status" value="1"/>
</dbReference>
<feature type="domain" description="Reverse transcriptase" evidence="17">
    <location>
        <begin position="344"/>
        <end position="526"/>
    </location>
</feature>
<evidence type="ECO:0000313" key="20">
    <source>
        <dbReference type="Proteomes" id="UP001374535"/>
    </source>
</evidence>
<keyword evidence="12" id="KW-0239">DNA-directed DNA polymerase</keyword>
<dbReference type="GO" id="GO:0004190">
    <property type="term" value="F:aspartic-type endopeptidase activity"/>
    <property type="evidence" value="ECO:0007669"/>
    <property type="project" value="UniProtKB-KW"/>
</dbReference>
<dbReference type="PANTHER" id="PTHR37984:SF5">
    <property type="entry name" value="PROTEIN NYNRIN-LIKE"/>
    <property type="match status" value="1"/>
</dbReference>
<evidence type="ECO:0008006" key="21">
    <source>
        <dbReference type="Google" id="ProtNLM"/>
    </source>
</evidence>
<keyword evidence="20" id="KW-1185">Reference proteome</keyword>
<evidence type="ECO:0000256" key="14">
    <source>
        <dbReference type="ARBA" id="ARBA00023172"/>
    </source>
</evidence>
<evidence type="ECO:0000259" key="17">
    <source>
        <dbReference type="PROSITE" id="PS50878"/>
    </source>
</evidence>
<dbReference type="InterPro" id="IPR041588">
    <property type="entry name" value="Integrase_H2C2"/>
</dbReference>
<keyword evidence="15" id="KW-0511">Multifunctional enzyme</keyword>
<keyword evidence="6" id="KW-0064">Aspartyl protease</keyword>
<evidence type="ECO:0000256" key="9">
    <source>
        <dbReference type="ARBA" id="ARBA00022842"/>
    </source>
</evidence>
<dbReference type="SUPFAM" id="SSF56672">
    <property type="entry name" value="DNA/RNA polymerases"/>
    <property type="match status" value="2"/>
</dbReference>
<evidence type="ECO:0000259" key="18">
    <source>
        <dbReference type="PROSITE" id="PS50994"/>
    </source>
</evidence>
<evidence type="ECO:0000256" key="12">
    <source>
        <dbReference type="ARBA" id="ARBA00022932"/>
    </source>
</evidence>
<dbReference type="CDD" id="cd00303">
    <property type="entry name" value="retropepsin_like"/>
    <property type="match status" value="1"/>
</dbReference>
<keyword evidence="13" id="KW-0238">DNA-binding</keyword>
<dbReference type="InterPro" id="IPR041577">
    <property type="entry name" value="RT_RNaseH_2"/>
</dbReference>
<keyword evidence="5" id="KW-0479">Metal-binding</keyword>
<dbReference type="InterPro" id="IPR013103">
    <property type="entry name" value="RVT_2"/>
</dbReference>
<keyword evidence="8" id="KW-0378">Hydrolase</keyword>
<evidence type="ECO:0000256" key="2">
    <source>
        <dbReference type="ARBA" id="ARBA00022679"/>
    </source>
</evidence>
<dbReference type="Pfam" id="PF17919">
    <property type="entry name" value="RT_RNaseH_2"/>
    <property type="match status" value="1"/>
</dbReference>
<dbReference type="GO" id="GO:0003887">
    <property type="term" value="F:DNA-directed DNA polymerase activity"/>
    <property type="evidence" value="ECO:0007669"/>
    <property type="project" value="UniProtKB-KW"/>
</dbReference>
<dbReference type="CDD" id="cd01647">
    <property type="entry name" value="RT_LTR"/>
    <property type="match status" value="1"/>
</dbReference>
<evidence type="ECO:0000256" key="1">
    <source>
        <dbReference type="ARBA" id="ARBA00022670"/>
    </source>
</evidence>
<keyword evidence="2" id="KW-0808">Transferase</keyword>
<dbReference type="Pfam" id="PF00078">
    <property type="entry name" value="RVT_1"/>
    <property type="match status" value="1"/>
</dbReference>
<dbReference type="Pfam" id="PF07727">
    <property type="entry name" value="RVT_2"/>
    <property type="match status" value="1"/>
</dbReference>
<evidence type="ECO:0000256" key="16">
    <source>
        <dbReference type="SAM" id="MobiDB-lite"/>
    </source>
</evidence>
<dbReference type="InterPro" id="IPR043502">
    <property type="entry name" value="DNA/RNA_pol_sf"/>
</dbReference>
<dbReference type="InterPro" id="IPR036875">
    <property type="entry name" value="Znf_CCHC_sf"/>
</dbReference>
<feature type="compositionally biased region" description="Acidic residues" evidence="16">
    <location>
        <begin position="143"/>
        <end position="153"/>
    </location>
</feature>
<feature type="domain" description="Integrase catalytic" evidence="18">
    <location>
        <begin position="814"/>
        <end position="921"/>
    </location>
</feature>
<dbReference type="Gene3D" id="3.30.70.270">
    <property type="match status" value="1"/>
</dbReference>
<dbReference type="PROSITE" id="PS50878">
    <property type="entry name" value="RT_POL"/>
    <property type="match status" value="1"/>
</dbReference>
<keyword evidence="1" id="KW-0645">Protease</keyword>
<dbReference type="InterPro" id="IPR036397">
    <property type="entry name" value="RNaseH_sf"/>
</dbReference>
<evidence type="ECO:0000256" key="3">
    <source>
        <dbReference type="ARBA" id="ARBA00022695"/>
    </source>
</evidence>
<dbReference type="Pfam" id="PF08284">
    <property type="entry name" value="RVP_2"/>
    <property type="match status" value="1"/>
</dbReference>
<accession>A0AAQ3NDB7</accession>
<reference evidence="19 20" key="1">
    <citation type="journal article" date="2023" name="Life. Sci Alliance">
        <title>Evolutionary insights into 3D genome organization and epigenetic landscape of Vigna mungo.</title>
        <authorList>
            <person name="Junaid A."/>
            <person name="Singh B."/>
            <person name="Bhatia S."/>
        </authorList>
    </citation>
    <scope>NUCLEOTIDE SEQUENCE [LARGE SCALE GENOMIC DNA]</scope>
    <source>
        <strain evidence="19">Urdbean</strain>
    </source>
</reference>
<dbReference type="GO" id="GO:0006508">
    <property type="term" value="P:proteolysis"/>
    <property type="evidence" value="ECO:0007669"/>
    <property type="project" value="UniProtKB-KW"/>
</dbReference>
<dbReference type="SUPFAM" id="SSF57756">
    <property type="entry name" value="Retrovirus zinc finger-like domains"/>
    <property type="match status" value="1"/>
</dbReference>
<name>A0AAQ3NDB7_VIGMU</name>
<dbReference type="GO" id="GO:0004519">
    <property type="term" value="F:endonuclease activity"/>
    <property type="evidence" value="ECO:0007669"/>
    <property type="project" value="UniProtKB-KW"/>
</dbReference>
<proteinExistence type="predicted"/>
<dbReference type="Proteomes" id="UP001374535">
    <property type="component" value="Chromosome 6"/>
</dbReference>
<dbReference type="InterPro" id="IPR043128">
    <property type="entry name" value="Rev_trsase/Diguanyl_cyclase"/>
</dbReference>
<feature type="region of interest" description="Disordered" evidence="16">
    <location>
        <begin position="1536"/>
        <end position="1605"/>
    </location>
</feature>
<evidence type="ECO:0000256" key="5">
    <source>
        <dbReference type="ARBA" id="ARBA00022723"/>
    </source>
</evidence>
<feature type="compositionally biased region" description="Basic and acidic residues" evidence="16">
    <location>
        <begin position="90"/>
        <end position="102"/>
    </location>
</feature>
<keyword evidence="14" id="KW-0233">DNA recombination</keyword>
<keyword evidence="3" id="KW-0548">Nucleotidyltransferase</keyword>
<dbReference type="CDD" id="cd09274">
    <property type="entry name" value="RNase_HI_RT_Ty3"/>
    <property type="match status" value="1"/>
</dbReference>
<dbReference type="GO" id="GO:0003964">
    <property type="term" value="F:RNA-directed DNA polymerase activity"/>
    <property type="evidence" value="ECO:0007669"/>
    <property type="project" value="UniProtKB-KW"/>
</dbReference>